<comment type="caution">
    <text evidence="1">The sequence shown here is derived from an EMBL/GenBank/DDBJ whole genome shotgun (WGS) entry which is preliminary data.</text>
</comment>
<gene>
    <name evidence="1" type="ORF">M595_5090</name>
</gene>
<dbReference type="EMBL" id="AUZM01000073">
    <property type="protein sequence ID" value="ERT04960.1"/>
    <property type="molecule type" value="Genomic_DNA"/>
</dbReference>
<proteinExistence type="predicted"/>
<accession>U7QD97</accession>
<name>U7QD97_9CYAN</name>
<protein>
    <submittedName>
        <fullName evidence="1">Uncharacterized protein</fullName>
    </submittedName>
</protein>
<organism evidence="1 2">
    <name type="scientific">Lyngbya aestuarii BL J</name>
    <dbReference type="NCBI Taxonomy" id="1348334"/>
    <lineage>
        <taxon>Bacteria</taxon>
        <taxon>Bacillati</taxon>
        <taxon>Cyanobacteriota</taxon>
        <taxon>Cyanophyceae</taxon>
        <taxon>Oscillatoriophycideae</taxon>
        <taxon>Oscillatoriales</taxon>
        <taxon>Microcoleaceae</taxon>
        <taxon>Lyngbya</taxon>
    </lineage>
</organism>
<dbReference type="AlphaFoldDB" id="U7QD97"/>
<evidence type="ECO:0000313" key="2">
    <source>
        <dbReference type="Proteomes" id="UP000017127"/>
    </source>
</evidence>
<reference evidence="1 2" key="1">
    <citation type="journal article" date="2013" name="Front. Microbiol.">
        <title>Comparative genomic analyses of the cyanobacterium, Lyngbya aestuarii BL J, a powerful hydrogen producer.</title>
        <authorList>
            <person name="Kothari A."/>
            <person name="Vaughn M."/>
            <person name="Garcia-Pichel F."/>
        </authorList>
    </citation>
    <scope>NUCLEOTIDE SEQUENCE [LARGE SCALE GENOMIC DNA]</scope>
    <source>
        <strain evidence="1 2">BL J</strain>
    </source>
</reference>
<keyword evidence="2" id="KW-1185">Reference proteome</keyword>
<sequence>MLKKIRNFWVSSGLSLLLFDQNQNVKIYGKFLLKESLQFNKICLSEFNLKS</sequence>
<evidence type="ECO:0000313" key="1">
    <source>
        <dbReference type="EMBL" id="ERT04960.1"/>
    </source>
</evidence>
<dbReference type="Proteomes" id="UP000017127">
    <property type="component" value="Unassembled WGS sequence"/>
</dbReference>